<feature type="compositionally biased region" description="Acidic residues" evidence="1">
    <location>
        <begin position="118"/>
        <end position="127"/>
    </location>
</feature>
<evidence type="ECO:0000313" key="2">
    <source>
        <dbReference type="EMBL" id="GAG48687.1"/>
    </source>
</evidence>
<proteinExistence type="predicted"/>
<feature type="region of interest" description="Disordered" evidence="1">
    <location>
        <begin position="113"/>
        <end position="135"/>
    </location>
</feature>
<comment type="caution">
    <text evidence="2">The sequence shown here is derived from an EMBL/GenBank/DDBJ whole genome shotgun (WGS) entry which is preliminary data.</text>
</comment>
<reference evidence="2" key="1">
    <citation type="journal article" date="2014" name="Front. Microbiol.">
        <title>High frequency of phylogenetically diverse reductive dehalogenase-homologous genes in deep subseafloor sedimentary metagenomes.</title>
        <authorList>
            <person name="Kawai M."/>
            <person name="Futagami T."/>
            <person name="Toyoda A."/>
            <person name="Takaki Y."/>
            <person name="Nishi S."/>
            <person name="Hori S."/>
            <person name="Arai W."/>
            <person name="Tsubouchi T."/>
            <person name="Morono Y."/>
            <person name="Uchiyama I."/>
            <person name="Ito T."/>
            <person name="Fujiyama A."/>
            <person name="Inagaki F."/>
            <person name="Takami H."/>
        </authorList>
    </citation>
    <scope>NUCLEOTIDE SEQUENCE</scope>
    <source>
        <strain evidence="2">Expedition CK06-06</strain>
    </source>
</reference>
<organism evidence="2">
    <name type="scientific">marine sediment metagenome</name>
    <dbReference type="NCBI Taxonomy" id="412755"/>
    <lineage>
        <taxon>unclassified sequences</taxon>
        <taxon>metagenomes</taxon>
        <taxon>ecological metagenomes</taxon>
    </lineage>
</organism>
<accession>X0YP28</accession>
<dbReference type="AlphaFoldDB" id="X0YP28"/>
<sequence length="135" mass="15323">GETKRETRDGRTITIHTEIKDLFEISCCAVPANPEALSKSARRKHEFVLRRKAEAEKKKILENPDTLEELFVRSRKPGESFTLAEQELLEKFDKDAQDFAELTFSPELDLDHGKDFDGLESDVEPEPDYAALVGS</sequence>
<dbReference type="EMBL" id="BARS01050465">
    <property type="protein sequence ID" value="GAG48687.1"/>
    <property type="molecule type" value="Genomic_DNA"/>
</dbReference>
<protein>
    <submittedName>
        <fullName evidence="2">Uncharacterized protein</fullName>
    </submittedName>
</protein>
<feature type="non-terminal residue" evidence="2">
    <location>
        <position position="1"/>
    </location>
</feature>
<evidence type="ECO:0000256" key="1">
    <source>
        <dbReference type="SAM" id="MobiDB-lite"/>
    </source>
</evidence>
<name>X0YP28_9ZZZZ</name>
<gene>
    <name evidence="2" type="ORF">S01H1_75332</name>
</gene>